<dbReference type="Pfam" id="PF00583">
    <property type="entry name" value="Acetyltransf_1"/>
    <property type="match status" value="1"/>
</dbReference>
<dbReference type="InterPro" id="IPR000182">
    <property type="entry name" value="GNAT_dom"/>
</dbReference>
<keyword evidence="5" id="KW-1185">Reference proteome</keyword>
<proteinExistence type="predicted"/>
<evidence type="ECO:0000256" key="1">
    <source>
        <dbReference type="ARBA" id="ARBA00022679"/>
    </source>
</evidence>
<dbReference type="AlphaFoldDB" id="A0A1D3L573"/>
<dbReference type="PANTHER" id="PTHR43420">
    <property type="entry name" value="ACETYLTRANSFERASE"/>
    <property type="match status" value="1"/>
</dbReference>
<dbReference type="GeneID" id="30412989"/>
<dbReference type="STRING" id="118062.MCBB_2153"/>
<dbReference type="PROSITE" id="PS51186">
    <property type="entry name" value="GNAT"/>
    <property type="match status" value="1"/>
</dbReference>
<evidence type="ECO:0000256" key="2">
    <source>
        <dbReference type="ARBA" id="ARBA00023315"/>
    </source>
</evidence>
<dbReference type="InterPro" id="IPR050680">
    <property type="entry name" value="YpeA/RimI_acetyltransf"/>
</dbReference>
<dbReference type="PANTHER" id="PTHR43420:SF12">
    <property type="entry name" value="N-ACETYLTRANSFERASE DOMAIN-CONTAINING PROTEIN"/>
    <property type="match status" value="1"/>
</dbReference>
<name>A0A1D3L573_9EURY</name>
<dbReference type="SUPFAM" id="SSF55729">
    <property type="entry name" value="Acyl-CoA N-acyltransferases (Nat)"/>
    <property type="match status" value="1"/>
</dbReference>
<dbReference type="Proteomes" id="UP000094707">
    <property type="component" value="Chromosome I"/>
</dbReference>
<dbReference type="OrthoDB" id="43754at2157"/>
<dbReference type="InterPro" id="IPR016181">
    <property type="entry name" value="Acyl_CoA_acyltransferase"/>
</dbReference>
<dbReference type="CDD" id="cd04301">
    <property type="entry name" value="NAT_SF"/>
    <property type="match status" value="1"/>
</dbReference>
<feature type="domain" description="N-acetyltransferase" evidence="3">
    <location>
        <begin position="3"/>
        <end position="153"/>
    </location>
</feature>
<evidence type="ECO:0000259" key="3">
    <source>
        <dbReference type="PROSITE" id="PS51186"/>
    </source>
</evidence>
<evidence type="ECO:0000313" key="4">
    <source>
        <dbReference type="EMBL" id="SCG86695.1"/>
    </source>
</evidence>
<protein>
    <submittedName>
        <fullName evidence="4">N-acetyltransferase GCN5</fullName>
    </submittedName>
</protein>
<sequence>MEISYIEGNEKDLDLIQPLWEKLRQHHQKKSEHFQNHYQNFDFQERKEDLLKKSAEGSMRVDLAEDPKNRVVGYCVSSLSTELEGEIDSIYVDEAWRSEGIGSRLMERALEWMDENHVKKRRILVANGNEEALEFYERYGFYHRATVLEQINH</sequence>
<dbReference type="EMBL" id="LT607756">
    <property type="protein sequence ID" value="SCG86695.1"/>
    <property type="molecule type" value="Genomic_DNA"/>
</dbReference>
<dbReference type="Gene3D" id="3.40.630.30">
    <property type="match status" value="1"/>
</dbReference>
<evidence type="ECO:0000313" key="5">
    <source>
        <dbReference type="Proteomes" id="UP000094707"/>
    </source>
</evidence>
<dbReference type="GO" id="GO:0016747">
    <property type="term" value="F:acyltransferase activity, transferring groups other than amino-acyl groups"/>
    <property type="evidence" value="ECO:0007669"/>
    <property type="project" value="InterPro"/>
</dbReference>
<dbReference type="RefSeq" id="WP_071907734.1">
    <property type="nucleotide sequence ID" value="NZ_LT607756.1"/>
</dbReference>
<keyword evidence="1 4" id="KW-0808">Transferase</keyword>
<dbReference type="KEGG" id="mcub:MCBB_2153"/>
<gene>
    <name evidence="4" type="ORF">MCBB_2153</name>
</gene>
<accession>A0A1D3L573</accession>
<reference evidence="4 5" key="1">
    <citation type="submission" date="2016-08" db="EMBL/GenBank/DDBJ databases">
        <authorList>
            <person name="Seilhamer J.J."/>
        </authorList>
    </citation>
    <scope>NUCLEOTIDE SEQUENCE [LARGE SCALE GENOMIC DNA]</scope>
    <source>
        <strain evidence="4">Buetzberg</strain>
    </source>
</reference>
<organism evidence="4 5">
    <name type="scientific">Methanobacterium congolense</name>
    <dbReference type="NCBI Taxonomy" id="118062"/>
    <lineage>
        <taxon>Archaea</taxon>
        <taxon>Methanobacteriati</taxon>
        <taxon>Methanobacteriota</taxon>
        <taxon>Methanomada group</taxon>
        <taxon>Methanobacteria</taxon>
        <taxon>Methanobacteriales</taxon>
        <taxon>Methanobacteriaceae</taxon>
        <taxon>Methanobacterium</taxon>
    </lineage>
</organism>
<keyword evidence="2" id="KW-0012">Acyltransferase</keyword>